<protein>
    <submittedName>
        <fullName evidence="3">Nuclear transport factor 2 family protein</fullName>
    </submittedName>
</protein>
<organism evidence="3 4">
    <name type="scientific">Streptomyces amakusaensis</name>
    <dbReference type="NCBI Taxonomy" id="67271"/>
    <lineage>
        <taxon>Bacteria</taxon>
        <taxon>Bacillati</taxon>
        <taxon>Actinomycetota</taxon>
        <taxon>Actinomycetes</taxon>
        <taxon>Kitasatosporales</taxon>
        <taxon>Streptomycetaceae</taxon>
        <taxon>Streptomyces</taxon>
    </lineage>
</organism>
<dbReference type="Gene3D" id="3.10.450.50">
    <property type="match status" value="1"/>
</dbReference>
<sequence>MSRRIRPLLVLVTAAALLPLGAGTASASASPAEPKLCPPSASAPAGAAGTADRRTAPLPPNVVAFIEKYCAWGAKTSVVENYMDLFTHDGTLMDTGLPQPIDRLVIEKQIRGVLGVMPDYVFEPVSVTSSPDGRVIFVKARNTGTVQQLQGPAVPVDYYTMHRLMLRGDRVEQGRRFWDQTELFRPLDQTLPNLFAGLGSGGAAGWAAGGAAFEKRSAGLPGTAEWKERRKQAWNSGDASALVPDARNLRLNGPGLKGPITSAAGAEEYLGRFFGAMRGRLELEPGNTVRKGRTVHQEWVGHATVGPDEENGSPTTPRRVTYGIVERFTQDGRGGTEWELSFETLDLVATQSRIEKLRERIFPAPPKTS</sequence>
<dbReference type="Proteomes" id="UP001596160">
    <property type="component" value="Unassembled WGS sequence"/>
</dbReference>
<feature type="chain" id="PRO_5045770889" evidence="2">
    <location>
        <begin position="28"/>
        <end position="369"/>
    </location>
</feature>
<evidence type="ECO:0000313" key="4">
    <source>
        <dbReference type="Proteomes" id="UP001596160"/>
    </source>
</evidence>
<feature type="region of interest" description="Disordered" evidence="1">
    <location>
        <begin position="29"/>
        <end position="53"/>
    </location>
</feature>
<keyword evidence="4" id="KW-1185">Reference proteome</keyword>
<dbReference type="InterPro" id="IPR032710">
    <property type="entry name" value="NTF2-like_dom_sf"/>
</dbReference>
<gene>
    <name evidence="3" type="ORF">ACFPRH_18230</name>
</gene>
<reference evidence="4" key="1">
    <citation type="journal article" date="2019" name="Int. J. Syst. Evol. Microbiol.">
        <title>The Global Catalogue of Microorganisms (GCM) 10K type strain sequencing project: providing services to taxonomists for standard genome sequencing and annotation.</title>
        <authorList>
            <consortium name="The Broad Institute Genomics Platform"/>
            <consortium name="The Broad Institute Genome Sequencing Center for Infectious Disease"/>
            <person name="Wu L."/>
            <person name="Ma J."/>
        </authorList>
    </citation>
    <scope>NUCLEOTIDE SEQUENCE [LARGE SCALE GENOMIC DNA]</scope>
    <source>
        <strain evidence="4">PCU 266</strain>
    </source>
</reference>
<evidence type="ECO:0000256" key="1">
    <source>
        <dbReference type="SAM" id="MobiDB-lite"/>
    </source>
</evidence>
<evidence type="ECO:0000256" key="2">
    <source>
        <dbReference type="SAM" id="SignalP"/>
    </source>
</evidence>
<evidence type="ECO:0000313" key="3">
    <source>
        <dbReference type="EMBL" id="MFC5153674.1"/>
    </source>
</evidence>
<feature type="signal peptide" evidence="2">
    <location>
        <begin position="1"/>
        <end position="27"/>
    </location>
</feature>
<feature type="compositionally biased region" description="Low complexity" evidence="1">
    <location>
        <begin position="29"/>
        <end position="50"/>
    </location>
</feature>
<dbReference type="RefSeq" id="WP_344472061.1">
    <property type="nucleotide sequence ID" value="NZ_BAAASB010000001.1"/>
</dbReference>
<dbReference type="EMBL" id="JBHSKP010000011">
    <property type="protein sequence ID" value="MFC5153674.1"/>
    <property type="molecule type" value="Genomic_DNA"/>
</dbReference>
<keyword evidence="2" id="KW-0732">Signal</keyword>
<comment type="caution">
    <text evidence="3">The sequence shown here is derived from an EMBL/GenBank/DDBJ whole genome shotgun (WGS) entry which is preliminary data.</text>
</comment>
<proteinExistence type="predicted"/>
<name>A0ABW0APP0_9ACTN</name>
<dbReference type="SUPFAM" id="SSF54427">
    <property type="entry name" value="NTF2-like"/>
    <property type="match status" value="2"/>
</dbReference>
<accession>A0ABW0APP0</accession>